<dbReference type="GO" id="GO:0016887">
    <property type="term" value="F:ATP hydrolysis activity"/>
    <property type="evidence" value="ECO:0007669"/>
    <property type="project" value="InterPro"/>
</dbReference>
<dbReference type="PANTHER" id="PTHR46411">
    <property type="entry name" value="FAMILY ATPASE, PUTATIVE-RELATED"/>
    <property type="match status" value="1"/>
</dbReference>
<feature type="domain" description="AAA+ ATPase" evidence="2">
    <location>
        <begin position="435"/>
        <end position="563"/>
    </location>
</feature>
<comment type="caution">
    <text evidence="3">The sequence shown here is derived from an EMBL/GenBank/DDBJ whole genome shotgun (WGS) entry which is preliminary data.</text>
</comment>
<dbReference type="InterPro" id="IPR003593">
    <property type="entry name" value="AAA+_ATPase"/>
</dbReference>
<organism evidence="3 4">
    <name type="scientific">Glutinoglossum americanum</name>
    <dbReference type="NCBI Taxonomy" id="1670608"/>
    <lineage>
        <taxon>Eukaryota</taxon>
        <taxon>Fungi</taxon>
        <taxon>Dikarya</taxon>
        <taxon>Ascomycota</taxon>
        <taxon>Pezizomycotina</taxon>
        <taxon>Geoglossomycetes</taxon>
        <taxon>Geoglossales</taxon>
        <taxon>Geoglossaceae</taxon>
        <taxon>Glutinoglossum</taxon>
    </lineage>
</organism>
<proteinExistence type="predicted"/>
<dbReference type="CDD" id="cd19481">
    <property type="entry name" value="RecA-like_protease"/>
    <property type="match status" value="1"/>
</dbReference>
<dbReference type="Pfam" id="PF22942">
    <property type="entry name" value="DUF7025"/>
    <property type="match status" value="1"/>
</dbReference>
<evidence type="ECO:0000313" key="3">
    <source>
        <dbReference type="EMBL" id="KAH0541618.1"/>
    </source>
</evidence>
<keyword evidence="4" id="KW-1185">Reference proteome</keyword>
<feature type="region of interest" description="Disordered" evidence="1">
    <location>
        <begin position="645"/>
        <end position="671"/>
    </location>
</feature>
<name>A0A9P8I1I5_9PEZI</name>
<evidence type="ECO:0000313" key="4">
    <source>
        <dbReference type="Proteomes" id="UP000698800"/>
    </source>
</evidence>
<protein>
    <recommendedName>
        <fullName evidence="2">AAA+ ATPase domain-containing protein</fullName>
    </recommendedName>
</protein>
<dbReference type="OrthoDB" id="10042665at2759"/>
<evidence type="ECO:0000256" key="1">
    <source>
        <dbReference type="SAM" id="MobiDB-lite"/>
    </source>
</evidence>
<sequence length="671" mass="76903">MDADKLTFENFDDFFNLGNAEQGEEARGGLRCELKKFEARYNSKGERVVLNVGSRKALDPPRDSAHDSAMVLTTFYNKEQEAEYTELEIQSPHIKAALKEVVPQYRDLNLRVKKIVLRDQPRCLFHYRNELQKYGSALQDPEASTHLLFALRYTYMTLQSEIHSYYNLIETTSIPPSIDFLNLWMVFRPGDYIYTRTDDVDRVLKFKDMSRCKCPIPWCISSKWTITADTIDYNGTDFGYTTARCYVRPYDGYKVLKDLRVMPLRYHPDPRPIISAAVRRGKKFIGLHGMHHRMYKGIAEVLAADRRTSLMGEEDEFPLRSIRIIVDAKTFSQARPSHEAWFSSNERIIRTENDDHLRLTNDDYLICHHLMPGFALVDKRWCYFRVDLIKDVEYNSEAFGALMLEKEQKDMILSLVKIHTDERLSFDDVIKGKGKGMVFLLHGVPGVGKTLTAESVADFCKRPLYTISAGDLGPSPSTVEEELGAALRLATTWNAVILIDEADVFLEQRSAHDLRAVKTNTKLAFLRILEYYEGIMFLTTNRIGSFDEAVKSRIHLAIKYPILSTEARTNLWRTFISRTFSGSSPSWVTSESLARLAGEDLNGWQIKDIVRTAHALAVSKNRHLGFDQIRTALRAMKTFETDLAEDATRRKAEESGLTAGEQQTSKRQRTA</sequence>
<accession>A0A9P8I1I5</accession>
<dbReference type="InterPro" id="IPR003959">
    <property type="entry name" value="ATPase_AAA_core"/>
</dbReference>
<reference evidence="3" key="1">
    <citation type="submission" date="2021-03" db="EMBL/GenBank/DDBJ databases">
        <title>Comparative genomics and phylogenomic investigation of the class Geoglossomycetes provide insights into ecological specialization and systematics.</title>
        <authorList>
            <person name="Melie T."/>
            <person name="Pirro S."/>
            <person name="Miller A.N."/>
            <person name="Quandt A."/>
        </authorList>
    </citation>
    <scope>NUCLEOTIDE SEQUENCE</scope>
    <source>
        <strain evidence="3">GBOQ0MN5Z8</strain>
    </source>
</reference>
<dbReference type="AlphaFoldDB" id="A0A9P8I1I5"/>
<dbReference type="SUPFAM" id="SSF52540">
    <property type="entry name" value="P-loop containing nucleoside triphosphate hydrolases"/>
    <property type="match status" value="1"/>
</dbReference>
<dbReference type="InterPro" id="IPR054289">
    <property type="entry name" value="DUF7025"/>
</dbReference>
<dbReference type="InterPro" id="IPR027417">
    <property type="entry name" value="P-loop_NTPase"/>
</dbReference>
<gene>
    <name evidence="3" type="ORF">FGG08_003908</name>
</gene>
<dbReference type="Proteomes" id="UP000698800">
    <property type="component" value="Unassembled WGS sequence"/>
</dbReference>
<dbReference type="Pfam" id="PF00004">
    <property type="entry name" value="AAA"/>
    <property type="match status" value="1"/>
</dbReference>
<dbReference type="GO" id="GO:0005524">
    <property type="term" value="F:ATP binding"/>
    <property type="evidence" value="ECO:0007669"/>
    <property type="project" value="InterPro"/>
</dbReference>
<evidence type="ECO:0000259" key="2">
    <source>
        <dbReference type="SMART" id="SM00382"/>
    </source>
</evidence>
<dbReference type="Gene3D" id="3.40.50.300">
    <property type="entry name" value="P-loop containing nucleotide triphosphate hydrolases"/>
    <property type="match status" value="1"/>
</dbReference>
<dbReference type="SMART" id="SM00382">
    <property type="entry name" value="AAA"/>
    <property type="match status" value="1"/>
</dbReference>
<dbReference type="EMBL" id="JAGHQL010000073">
    <property type="protein sequence ID" value="KAH0541618.1"/>
    <property type="molecule type" value="Genomic_DNA"/>
</dbReference>
<dbReference type="PANTHER" id="PTHR46411:SF3">
    <property type="entry name" value="AAA+ ATPASE DOMAIN-CONTAINING PROTEIN"/>
    <property type="match status" value="1"/>
</dbReference>